<dbReference type="CDD" id="cd00887">
    <property type="entry name" value="MoeA"/>
    <property type="match status" value="1"/>
</dbReference>
<dbReference type="PROSITE" id="PS01079">
    <property type="entry name" value="MOCF_BIOSYNTHESIS_2"/>
    <property type="match status" value="1"/>
</dbReference>
<dbReference type="InterPro" id="IPR008284">
    <property type="entry name" value="MoCF_biosynth_CS"/>
</dbReference>
<gene>
    <name evidence="8" type="ORF">SAMN06265376_102444</name>
</gene>
<dbReference type="PANTHER" id="PTHR10192">
    <property type="entry name" value="MOLYBDOPTERIN BIOSYNTHESIS PROTEIN"/>
    <property type="match status" value="1"/>
</dbReference>
<dbReference type="InterPro" id="IPR038987">
    <property type="entry name" value="MoeA-like"/>
</dbReference>
<dbReference type="Gene3D" id="2.170.190.11">
    <property type="entry name" value="Molybdopterin biosynthesis moea protein, domain 3"/>
    <property type="match status" value="1"/>
</dbReference>
<comment type="cofactor">
    <cofactor evidence="6">
        <name>Mg(2+)</name>
        <dbReference type="ChEBI" id="CHEBI:18420"/>
    </cofactor>
</comment>
<evidence type="ECO:0000259" key="7">
    <source>
        <dbReference type="SMART" id="SM00852"/>
    </source>
</evidence>
<dbReference type="NCBIfam" id="NF045515">
    <property type="entry name" value="Glp_gephyrin"/>
    <property type="match status" value="1"/>
</dbReference>
<sequence length="400" mass="43954">MISVHQAIQQIREQNFASKKKQTLRVEDALGFILATHIDAPINLPPFKQSNMDGYAVRFRESENTATSYNLIGEIKAGDAINLKMKPGDAVRIFTGAMIPDNADAVVMQEKSIVKNTELIIDFAPLVGQHMRAIGSQISKGSNALPKGHYMTPVSIGLLKSLGIEKVQVYETPKVTIIVTGNELVTTGNSLKEGQIYESNSEVLKAALHQQGIQRVSVHYAKDTLKDTETIIHDALIASDIVLISGGISVGDYDFVGTALQNLDVKQLFYKVLQKPGKPLFFGKKDTTYVFALPGNPASTLTCFYVYVIEFIDRFVGNSHSGLMRVQLPISEPFENRFNKTLFLKARVHKNSVEILDHQSSSTVISFAAANALVCIPEEIKKVDKGNLVETLILPYGSSN</sequence>
<evidence type="ECO:0000256" key="5">
    <source>
        <dbReference type="ARBA" id="ARBA00047317"/>
    </source>
</evidence>
<dbReference type="OrthoDB" id="9804758at2"/>
<protein>
    <recommendedName>
        <fullName evidence="6">Molybdopterin molybdenumtransferase</fullName>
        <ecNumber evidence="6">2.10.1.1</ecNumber>
    </recommendedName>
</protein>
<dbReference type="GO" id="GO:0006777">
    <property type="term" value="P:Mo-molybdopterin cofactor biosynthetic process"/>
    <property type="evidence" value="ECO:0007669"/>
    <property type="project" value="UniProtKB-UniRule"/>
</dbReference>
<dbReference type="SUPFAM" id="SSF63882">
    <property type="entry name" value="MoeA N-terminal region -like"/>
    <property type="match status" value="1"/>
</dbReference>
<proteinExistence type="inferred from homology"/>
<dbReference type="Gene3D" id="2.40.340.10">
    <property type="entry name" value="MoeA, C-terminal, domain IV"/>
    <property type="match status" value="1"/>
</dbReference>
<reference evidence="8 9" key="1">
    <citation type="submission" date="2017-06" db="EMBL/GenBank/DDBJ databases">
        <authorList>
            <person name="Kim H.J."/>
            <person name="Triplett B.A."/>
        </authorList>
    </citation>
    <scope>NUCLEOTIDE SEQUENCE [LARGE SCALE GENOMIC DNA]</scope>
    <source>
        <strain evidence="8 9">DSM 25597</strain>
    </source>
</reference>
<dbReference type="NCBIfam" id="TIGR00177">
    <property type="entry name" value="molyb_syn"/>
    <property type="match status" value="1"/>
</dbReference>
<comment type="similarity">
    <text evidence="3 6">Belongs to the MoeA family.</text>
</comment>
<keyword evidence="6" id="KW-0460">Magnesium</keyword>
<dbReference type="Pfam" id="PF03454">
    <property type="entry name" value="MoeA_C"/>
    <property type="match status" value="1"/>
</dbReference>
<dbReference type="UniPathway" id="UPA00344"/>
<evidence type="ECO:0000256" key="2">
    <source>
        <dbReference type="ARBA" id="ARBA00005046"/>
    </source>
</evidence>
<comment type="catalytic activity">
    <reaction evidence="5">
        <text>adenylyl-molybdopterin + molybdate = Mo-molybdopterin + AMP + H(+)</text>
        <dbReference type="Rhea" id="RHEA:35047"/>
        <dbReference type="ChEBI" id="CHEBI:15378"/>
        <dbReference type="ChEBI" id="CHEBI:36264"/>
        <dbReference type="ChEBI" id="CHEBI:62727"/>
        <dbReference type="ChEBI" id="CHEBI:71302"/>
        <dbReference type="ChEBI" id="CHEBI:456215"/>
        <dbReference type="EC" id="2.10.1.1"/>
    </reaction>
</comment>
<dbReference type="SUPFAM" id="SSF63867">
    <property type="entry name" value="MoeA C-terminal domain-like"/>
    <property type="match status" value="1"/>
</dbReference>
<comment type="pathway">
    <text evidence="2 6">Cofactor biosynthesis; molybdopterin biosynthesis.</text>
</comment>
<dbReference type="InterPro" id="IPR036135">
    <property type="entry name" value="MoeA_linker/N_sf"/>
</dbReference>
<keyword evidence="6" id="KW-0500">Molybdenum</keyword>
<dbReference type="Proteomes" id="UP000198379">
    <property type="component" value="Unassembled WGS sequence"/>
</dbReference>
<keyword evidence="6" id="KW-0479">Metal-binding</keyword>
<evidence type="ECO:0000256" key="3">
    <source>
        <dbReference type="ARBA" id="ARBA00010763"/>
    </source>
</evidence>
<evidence type="ECO:0000256" key="4">
    <source>
        <dbReference type="ARBA" id="ARBA00023150"/>
    </source>
</evidence>
<evidence type="ECO:0000256" key="6">
    <source>
        <dbReference type="RuleBase" id="RU365090"/>
    </source>
</evidence>
<keyword evidence="4 6" id="KW-0501">Molybdenum cofactor biosynthesis</keyword>
<accession>A0A238YZA6</accession>
<organism evidence="8 9">
    <name type="scientific">Dokdonia pacifica</name>
    <dbReference type="NCBI Taxonomy" id="1627892"/>
    <lineage>
        <taxon>Bacteria</taxon>
        <taxon>Pseudomonadati</taxon>
        <taxon>Bacteroidota</taxon>
        <taxon>Flavobacteriia</taxon>
        <taxon>Flavobacteriales</taxon>
        <taxon>Flavobacteriaceae</taxon>
        <taxon>Dokdonia</taxon>
    </lineage>
</organism>
<keyword evidence="6" id="KW-0808">Transferase</keyword>
<dbReference type="Pfam" id="PF00994">
    <property type="entry name" value="MoCF_biosynth"/>
    <property type="match status" value="1"/>
</dbReference>
<dbReference type="AlphaFoldDB" id="A0A238YZA6"/>
<dbReference type="RefSeq" id="WP_089371186.1">
    <property type="nucleotide sequence ID" value="NZ_BMEP01000001.1"/>
</dbReference>
<dbReference type="InterPro" id="IPR005110">
    <property type="entry name" value="MoeA_linker/N"/>
</dbReference>
<dbReference type="InterPro" id="IPR005111">
    <property type="entry name" value="MoeA_C_domain_IV"/>
</dbReference>
<evidence type="ECO:0000313" key="9">
    <source>
        <dbReference type="Proteomes" id="UP000198379"/>
    </source>
</evidence>
<dbReference type="InterPro" id="IPR036688">
    <property type="entry name" value="MoeA_C_domain_IV_sf"/>
</dbReference>
<dbReference type="GO" id="GO:0005829">
    <property type="term" value="C:cytosol"/>
    <property type="evidence" value="ECO:0007669"/>
    <property type="project" value="TreeGrafter"/>
</dbReference>
<comment type="function">
    <text evidence="1 6">Catalyzes the insertion of molybdate into adenylated molybdopterin with the concomitant release of AMP.</text>
</comment>
<dbReference type="Gene3D" id="3.40.980.10">
    <property type="entry name" value="MoaB/Mog-like domain"/>
    <property type="match status" value="1"/>
</dbReference>
<dbReference type="Pfam" id="PF03453">
    <property type="entry name" value="MoeA_N"/>
    <property type="match status" value="1"/>
</dbReference>
<evidence type="ECO:0000256" key="1">
    <source>
        <dbReference type="ARBA" id="ARBA00002901"/>
    </source>
</evidence>
<dbReference type="InterPro" id="IPR036425">
    <property type="entry name" value="MoaB/Mog-like_dom_sf"/>
</dbReference>
<dbReference type="EMBL" id="FZNY01000002">
    <property type="protein sequence ID" value="SNR75879.1"/>
    <property type="molecule type" value="Genomic_DNA"/>
</dbReference>
<dbReference type="PANTHER" id="PTHR10192:SF5">
    <property type="entry name" value="GEPHYRIN"/>
    <property type="match status" value="1"/>
</dbReference>
<dbReference type="EC" id="2.10.1.1" evidence="6"/>
<name>A0A238YZA6_9FLAO</name>
<dbReference type="GO" id="GO:0046872">
    <property type="term" value="F:metal ion binding"/>
    <property type="evidence" value="ECO:0007669"/>
    <property type="project" value="UniProtKB-UniRule"/>
</dbReference>
<dbReference type="InterPro" id="IPR001453">
    <property type="entry name" value="MoaB/Mog_dom"/>
</dbReference>
<dbReference type="Gene3D" id="3.90.105.10">
    <property type="entry name" value="Molybdopterin biosynthesis moea protein, domain 2"/>
    <property type="match status" value="1"/>
</dbReference>
<feature type="domain" description="MoaB/Mog" evidence="7">
    <location>
        <begin position="176"/>
        <end position="314"/>
    </location>
</feature>
<keyword evidence="9" id="KW-1185">Reference proteome</keyword>
<dbReference type="GO" id="GO:0061599">
    <property type="term" value="F:molybdopterin molybdotransferase activity"/>
    <property type="evidence" value="ECO:0007669"/>
    <property type="project" value="UniProtKB-UniRule"/>
</dbReference>
<evidence type="ECO:0000313" key="8">
    <source>
        <dbReference type="EMBL" id="SNR75879.1"/>
    </source>
</evidence>
<dbReference type="SUPFAM" id="SSF53218">
    <property type="entry name" value="Molybdenum cofactor biosynthesis proteins"/>
    <property type="match status" value="1"/>
</dbReference>
<dbReference type="SMART" id="SM00852">
    <property type="entry name" value="MoCF_biosynth"/>
    <property type="match status" value="1"/>
</dbReference>